<reference evidence="2 3" key="1">
    <citation type="journal article" date="2016" name="Genome Biol. Evol.">
        <title>Divergent and convergent evolution of fungal pathogenicity.</title>
        <authorList>
            <person name="Shang Y."/>
            <person name="Xiao G."/>
            <person name="Zheng P."/>
            <person name="Cen K."/>
            <person name="Zhan S."/>
            <person name="Wang C."/>
        </authorList>
    </citation>
    <scope>NUCLEOTIDE SEQUENCE [LARGE SCALE GENOMIC DNA]</scope>
    <source>
        <strain evidence="2 3">RCEF 2490</strain>
    </source>
</reference>
<evidence type="ECO:0000313" key="3">
    <source>
        <dbReference type="Proteomes" id="UP000078544"/>
    </source>
</evidence>
<comment type="caution">
    <text evidence="2">The sequence shown here is derived from an EMBL/GenBank/DDBJ whole genome shotgun (WGS) entry which is preliminary data.</text>
</comment>
<dbReference type="AlphaFoldDB" id="A0A168AF45"/>
<organism evidence="2 3">
    <name type="scientific">Moelleriella libera RCEF 2490</name>
    <dbReference type="NCBI Taxonomy" id="1081109"/>
    <lineage>
        <taxon>Eukaryota</taxon>
        <taxon>Fungi</taxon>
        <taxon>Dikarya</taxon>
        <taxon>Ascomycota</taxon>
        <taxon>Pezizomycotina</taxon>
        <taxon>Sordariomycetes</taxon>
        <taxon>Hypocreomycetidae</taxon>
        <taxon>Hypocreales</taxon>
        <taxon>Clavicipitaceae</taxon>
        <taxon>Moelleriella</taxon>
    </lineage>
</organism>
<keyword evidence="3" id="KW-1185">Reference proteome</keyword>
<dbReference type="Proteomes" id="UP000078544">
    <property type="component" value="Unassembled WGS sequence"/>
</dbReference>
<accession>A0A168AF45</accession>
<gene>
    <name evidence="2" type="ORF">AAL_05570</name>
</gene>
<proteinExistence type="predicted"/>
<sequence>MDINDSEGTLVSTTEIQDAQRQPLKQPRESLTTDSIVERQAQGDLGRNSRDAGSIERRVDYCVVEEAQDAAQYGNYTGVWAGETADSVPQTRSRYFGDHIHQNAYRLSNKF</sequence>
<evidence type="ECO:0000313" key="2">
    <source>
        <dbReference type="EMBL" id="KZZ93854.1"/>
    </source>
</evidence>
<name>A0A168AF45_9HYPO</name>
<evidence type="ECO:0000256" key="1">
    <source>
        <dbReference type="SAM" id="MobiDB-lite"/>
    </source>
</evidence>
<dbReference type="EMBL" id="AZGY01000012">
    <property type="protein sequence ID" value="KZZ93854.1"/>
    <property type="molecule type" value="Genomic_DNA"/>
</dbReference>
<protein>
    <submittedName>
        <fullName evidence="2">Uncharacterized protein</fullName>
    </submittedName>
</protein>
<feature type="compositionally biased region" description="Polar residues" evidence="1">
    <location>
        <begin position="1"/>
        <end position="20"/>
    </location>
</feature>
<dbReference type="OrthoDB" id="2988756at2759"/>
<feature type="region of interest" description="Disordered" evidence="1">
    <location>
        <begin position="1"/>
        <end position="52"/>
    </location>
</feature>